<dbReference type="SMART" id="SM00304">
    <property type="entry name" value="HAMP"/>
    <property type="match status" value="1"/>
</dbReference>
<keyword evidence="9" id="KW-0175">Coiled coil</keyword>
<dbReference type="CDD" id="cd11386">
    <property type="entry name" value="MCP_signal"/>
    <property type="match status" value="1"/>
</dbReference>
<dbReference type="SMART" id="SM01049">
    <property type="entry name" value="Cache_2"/>
    <property type="match status" value="1"/>
</dbReference>
<dbReference type="PANTHER" id="PTHR32089">
    <property type="entry name" value="METHYL-ACCEPTING CHEMOTAXIS PROTEIN MCPB"/>
    <property type="match status" value="1"/>
</dbReference>
<evidence type="ECO:0000256" key="10">
    <source>
        <dbReference type="SAM" id="Phobius"/>
    </source>
</evidence>
<evidence type="ECO:0000259" key="12">
    <source>
        <dbReference type="PROSITE" id="PS50885"/>
    </source>
</evidence>
<dbReference type="Proteomes" id="UP001056429">
    <property type="component" value="Unassembled WGS sequence"/>
</dbReference>
<name>A0A9J6NYS7_9CLOT</name>
<dbReference type="GO" id="GO:0007165">
    <property type="term" value="P:signal transduction"/>
    <property type="evidence" value="ECO:0007669"/>
    <property type="project" value="UniProtKB-KW"/>
</dbReference>
<comment type="caution">
    <text evidence="13">The sequence shown here is derived from an EMBL/GenBank/DDBJ whole genome shotgun (WGS) entry which is preliminary data.</text>
</comment>
<dbReference type="RefSeq" id="WP_250858585.1">
    <property type="nucleotide sequence ID" value="NZ_JAGSOJ010000001.1"/>
</dbReference>
<keyword evidence="2" id="KW-1003">Cell membrane</keyword>
<dbReference type="SMART" id="SM00283">
    <property type="entry name" value="MA"/>
    <property type="match status" value="1"/>
</dbReference>
<dbReference type="PROSITE" id="PS50111">
    <property type="entry name" value="CHEMOTAXIS_TRANSDUC_2"/>
    <property type="match status" value="1"/>
</dbReference>
<dbReference type="InterPro" id="IPR004089">
    <property type="entry name" value="MCPsignal_dom"/>
</dbReference>
<keyword evidence="3 10" id="KW-0812">Transmembrane</keyword>
<evidence type="ECO:0000256" key="9">
    <source>
        <dbReference type="SAM" id="Coils"/>
    </source>
</evidence>
<reference evidence="13" key="1">
    <citation type="journal article" date="2021" name="mSystems">
        <title>Bacteria and Archaea Synergistically Convert Glycine Betaine to Biogenic Methane in the Formosa Cold Seep of the South China Sea.</title>
        <authorList>
            <person name="Li L."/>
            <person name="Zhang W."/>
            <person name="Zhang S."/>
            <person name="Song L."/>
            <person name="Sun Q."/>
            <person name="Zhang H."/>
            <person name="Xiang H."/>
            <person name="Dong X."/>
        </authorList>
    </citation>
    <scope>NUCLEOTIDE SEQUENCE</scope>
    <source>
        <strain evidence="13">ZWT</strain>
    </source>
</reference>
<dbReference type="Pfam" id="PF00672">
    <property type="entry name" value="HAMP"/>
    <property type="match status" value="1"/>
</dbReference>
<feature type="domain" description="Methyl-accepting transducer" evidence="11">
    <location>
        <begin position="428"/>
        <end position="685"/>
    </location>
</feature>
<dbReference type="Gene3D" id="1.10.287.950">
    <property type="entry name" value="Methyl-accepting chemotaxis protein"/>
    <property type="match status" value="1"/>
</dbReference>
<dbReference type="Pfam" id="PF00015">
    <property type="entry name" value="MCPsignal"/>
    <property type="match status" value="1"/>
</dbReference>
<proteinExistence type="inferred from homology"/>
<dbReference type="CDD" id="cd18774">
    <property type="entry name" value="PDC2_HK_sensor"/>
    <property type="match status" value="1"/>
</dbReference>
<evidence type="ECO:0000256" key="6">
    <source>
        <dbReference type="ARBA" id="ARBA00023224"/>
    </source>
</evidence>
<keyword evidence="4 10" id="KW-1133">Transmembrane helix</keyword>
<dbReference type="Gene3D" id="3.30.450.20">
    <property type="entry name" value="PAS domain"/>
    <property type="match status" value="2"/>
</dbReference>
<evidence type="ECO:0000256" key="1">
    <source>
        <dbReference type="ARBA" id="ARBA00004651"/>
    </source>
</evidence>
<evidence type="ECO:0000256" key="5">
    <source>
        <dbReference type="ARBA" id="ARBA00023136"/>
    </source>
</evidence>
<gene>
    <name evidence="13" type="ORF">KDK92_07560</name>
</gene>
<evidence type="ECO:0000313" key="14">
    <source>
        <dbReference type="Proteomes" id="UP001056429"/>
    </source>
</evidence>
<evidence type="ECO:0000256" key="4">
    <source>
        <dbReference type="ARBA" id="ARBA00022989"/>
    </source>
</evidence>
<keyword evidence="5 10" id="KW-0472">Membrane</keyword>
<feature type="coiled-coil region" evidence="9">
    <location>
        <begin position="632"/>
        <end position="708"/>
    </location>
</feature>
<reference evidence="13" key="2">
    <citation type="submission" date="2021-04" db="EMBL/GenBank/DDBJ databases">
        <authorList>
            <person name="Dong X."/>
        </authorList>
    </citation>
    <scope>NUCLEOTIDE SEQUENCE</scope>
    <source>
        <strain evidence="13">ZWT</strain>
    </source>
</reference>
<comment type="subcellular location">
    <subcellularLocation>
        <location evidence="1">Cell membrane</location>
        <topology evidence="1">Multi-pass membrane protein</topology>
    </subcellularLocation>
</comment>
<evidence type="ECO:0000256" key="3">
    <source>
        <dbReference type="ARBA" id="ARBA00022692"/>
    </source>
</evidence>
<dbReference type="PANTHER" id="PTHR32089:SF112">
    <property type="entry name" value="LYSOZYME-LIKE PROTEIN-RELATED"/>
    <property type="match status" value="1"/>
</dbReference>
<evidence type="ECO:0000256" key="7">
    <source>
        <dbReference type="ARBA" id="ARBA00029447"/>
    </source>
</evidence>
<keyword evidence="6 8" id="KW-0807">Transducer</keyword>
<dbReference type="GO" id="GO:0005886">
    <property type="term" value="C:plasma membrane"/>
    <property type="evidence" value="ECO:0007669"/>
    <property type="project" value="UniProtKB-SubCell"/>
</dbReference>
<evidence type="ECO:0000259" key="11">
    <source>
        <dbReference type="PROSITE" id="PS50111"/>
    </source>
</evidence>
<dbReference type="InterPro" id="IPR003660">
    <property type="entry name" value="HAMP_dom"/>
</dbReference>
<evidence type="ECO:0000256" key="8">
    <source>
        <dbReference type="PROSITE-ProRule" id="PRU00284"/>
    </source>
</evidence>
<organism evidence="13 14">
    <name type="scientific">Oceanirhabdus seepicola</name>
    <dbReference type="NCBI Taxonomy" id="2828781"/>
    <lineage>
        <taxon>Bacteria</taxon>
        <taxon>Bacillati</taxon>
        <taxon>Bacillota</taxon>
        <taxon>Clostridia</taxon>
        <taxon>Eubacteriales</taxon>
        <taxon>Clostridiaceae</taxon>
        <taxon>Oceanirhabdus</taxon>
    </lineage>
</organism>
<keyword evidence="14" id="KW-1185">Reference proteome</keyword>
<dbReference type="EMBL" id="JAGSOJ010000001">
    <property type="protein sequence ID" value="MCM1989594.1"/>
    <property type="molecule type" value="Genomic_DNA"/>
</dbReference>
<protein>
    <submittedName>
        <fullName evidence="13">Methyl-accepting chemotaxis protein</fullName>
    </submittedName>
</protein>
<sequence length="714" mass="79846">MKSIKTKLMLGTSALIIFTLIILGIITVNISEEALVKQTKMTIKTEVDKIFELFGRTGEDINSIENDMFKEYDEFIKNQVDSSTTVVESIYKKYESGLLNEIEAKELAKELIKEIRYGDNGYLWIDDENGLLVAHPIIPQKEGINRITLEDQNGVKLIEEIISAAKEGNNDGYTDFMWEKPHDVGTGNLSPKRAYSKYFEPWGWVISTGNYIDDIHIDVAQFQLMIRDNFQNSVENMSKGKTVAILDSKGKFLYFSSEDVVGTTINVKDLKTGEDIGEKILSSNDEFLEYTIQDLVTKKEVEKLSYVRHDKEHDIFIVTSASAELVFKDVKHIINLFIWITVIAMLLCLVVMYFFANAFTKPIKELTIISEKVSKGDLTVNIEVKEKDEIGILKNSFNEMVSNLKMLVDKTNSTVNSVNDSTSMLANMVEQSTITINQVSSAVEETAAGAVEQAKLTQDGVQNGSILEKTAGKIREDADEMKSSAEEMRSMGQKGKEVTSDLTQKQEITNKSIKEIFDVVSALGERVKSIGEFTSAISQISEQTNLLALNAAIEAARAGDQGKGFAVVAEEVRKLAEESSRAADDVQQIVNNIQNDTSKTINVVNETKEIFNDQNSAVLSTEKIFIELDDSITTSLNRIRNLYEKVNELNNAKDQVLENINEIDVMCEQSAAAAEEVSASVEEQNSTMQEINQHVKMLENNSNQLKEAVNKFKI</sequence>
<evidence type="ECO:0000313" key="13">
    <source>
        <dbReference type="EMBL" id="MCM1989594.1"/>
    </source>
</evidence>
<dbReference type="AlphaFoldDB" id="A0A9J6NYS7"/>
<dbReference type="InterPro" id="IPR004010">
    <property type="entry name" value="Double_Cache_2"/>
</dbReference>
<dbReference type="Pfam" id="PF08269">
    <property type="entry name" value="dCache_2"/>
    <property type="match status" value="1"/>
</dbReference>
<feature type="transmembrane region" description="Helical" evidence="10">
    <location>
        <begin position="336"/>
        <end position="356"/>
    </location>
</feature>
<dbReference type="SUPFAM" id="SSF58104">
    <property type="entry name" value="Methyl-accepting chemotaxis protein (MCP) signaling domain"/>
    <property type="match status" value="1"/>
</dbReference>
<feature type="transmembrane region" description="Helical" evidence="10">
    <location>
        <begin position="12"/>
        <end position="31"/>
    </location>
</feature>
<dbReference type="InterPro" id="IPR033480">
    <property type="entry name" value="sCache_2"/>
</dbReference>
<comment type="similarity">
    <text evidence="7">Belongs to the methyl-accepting chemotaxis (MCP) protein family.</text>
</comment>
<feature type="domain" description="HAMP" evidence="12">
    <location>
        <begin position="357"/>
        <end position="409"/>
    </location>
</feature>
<dbReference type="CDD" id="cd06225">
    <property type="entry name" value="HAMP"/>
    <property type="match status" value="1"/>
</dbReference>
<evidence type="ECO:0000256" key="2">
    <source>
        <dbReference type="ARBA" id="ARBA00022475"/>
    </source>
</evidence>
<accession>A0A9J6NYS7</accession>
<dbReference type="PROSITE" id="PS50885">
    <property type="entry name" value="HAMP"/>
    <property type="match status" value="1"/>
</dbReference>